<dbReference type="HAMAP" id="MF_01025">
    <property type="entry name" value="LeuA_type1"/>
    <property type="match status" value="1"/>
</dbReference>
<dbReference type="Pfam" id="PF22617">
    <property type="entry name" value="HCS_D2"/>
    <property type="match status" value="1"/>
</dbReference>
<dbReference type="AlphaFoldDB" id="A0A0E3JN42"/>
<dbReference type="PANTHER" id="PTHR10277">
    <property type="entry name" value="HOMOCITRATE SYNTHASE-RELATED"/>
    <property type="match status" value="1"/>
</dbReference>
<dbReference type="SUPFAM" id="SSF51569">
    <property type="entry name" value="Aldolase"/>
    <property type="match status" value="1"/>
</dbReference>
<dbReference type="Gene3D" id="3.30.160.270">
    <property type="match status" value="1"/>
</dbReference>
<dbReference type="EMBL" id="CP009933">
    <property type="protein sequence ID" value="AKA68835.1"/>
    <property type="molecule type" value="Genomic_DNA"/>
</dbReference>
<evidence type="ECO:0000313" key="14">
    <source>
        <dbReference type="EMBL" id="AKA68835.1"/>
    </source>
</evidence>
<dbReference type="GO" id="GO:0003852">
    <property type="term" value="F:2-isopropylmalate synthase activity"/>
    <property type="evidence" value="ECO:0007669"/>
    <property type="project" value="UniProtKB-UniRule"/>
</dbReference>
<dbReference type="EC" id="2.3.3.13" evidence="3 12"/>
<protein>
    <recommendedName>
        <fullName evidence="4 12">2-isopropylmalate synthase</fullName>
        <ecNumber evidence="3 12">2.3.3.13</ecNumber>
    </recommendedName>
    <alternativeName>
        <fullName evidence="12">Alpha-IPM synthase</fullName>
    </alternativeName>
    <alternativeName>
        <fullName evidence="12">Alpha-isopropylmalate synthase</fullName>
    </alternativeName>
</protein>
<feature type="region of interest" description="Regulatory domain" evidence="12">
    <location>
        <begin position="392"/>
        <end position="514"/>
    </location>
</feature>
<comment type="catalytic activity">
    <reaction evidence="12">
        <text>3-methyl-2-oxobutanoate + acetyl-CoA + H2O = (2S)-2-isopropylmalate + CoA + H(+)</text>
        <dbReference type="Rhea" id="RHEA:21524"/>
        <dbReference type="ChEBI" id="CHEBI:1178"/>
        <dbReference type="ChEBI" id="CHEBI:11851"/>
        <dbReference type="ChEBI" id="CHEBI:15377"/>
        <dbReference type="ChEBI" id="CHEBI:15378"/>
        <dbReference type="ChEBI" id="CHEBI:57287"/>
        <dbReference type="ChEBI" id="CHEBI:57288"/>
        <dbReference type="EC" id="2.3.3.13"/>
    </reaction>
</comment>
<dbReference type="FunFam" id="3.30.160.270:FF:000001">
    <property type="entry name" value="2-isopropylmalate synthase"/>
    <property type="match status" value="1"/>
</dbReference>
<dbReference type="HOGENOM" id="CLU_022158_0_1_9"/>
<evidence type="ECO:0000259" key="13">
    <source>
        <dbReference type="PROSITE" id="PS50991"/>
    </source>
</evidence>
<keyword evidence="10 12" id="KW-0464">Manganese</keyword>
<dbReference type="PROSITE" id="PS00816">
    <property type="entry name" value="AIPM_HOMOCIT_SYNTH_2"/>
    <property type="match status" value="1"/>
</dbReference>
<comment type="function">
    <text evidence="12">Catalyzes the condensation of the acetyl group of acetyl-CoA with 3-methyl-2-oxobutanoate (2-ketoisovalerate) to form 3-carboxy-3-hydroxy-4-methylpentanoate (2-isopropylmalate).</text>
</comment>
<keyword evidence="6 12" id="KW-0963">Cytoplasm</keyword>
<evidence type="ECO:0000256" key="11">
    <source>
        <dbReference type="ARBA" id="ARBA00023304"/>
    </source>
</evidence>
<evidence type="ECO:0000256" key="6">
    <source>
        <dbReference type="ARBA" id="ARBA00022490"/>
    </source>
</evidence>
<feature type="binding site" evidence="12">
    <location>
        <position position="202"/>
    </location>
    <ligand>
        <name>Mn(2+)</name>
        <dbReference type="ChEBI" id="CHEBI:29035"/>
    </ligand>
</feature>
<dbReference type="RefSeq" id="WP_029161970.1">
    <property type="nucleotide sequence ID" value="NZ_CP009933.1"/>
</dbReference>
<dbReference type="InterPro" id="IPR013785">
    <property type="entry name" value="Aldolase_TIM"/>
</dbReference>
<dbReference type="CDD" id="cd07940">
    <property type="entry name" value="DRE_TIM_IPMS"/>
    <property type="match status" value="1"/>
</dbReference>
<dbReference type="Pfam" id="PF08502">
    <property type="entry name" value="LeuA_dimer"/>
    <property type="match status" value="1"/>
</dbReference>
<feature type="binding site" evidence="12">
    <location>
        <position position="238"/>
    </location>
    <ligand>
        <name>Mn(2+)</name>
        <dbReference type="ChEBI" id="CHEBI:29035"/>
    </ligand>
</feature>
<keyword evidence="5 12" id="KW-0432">Leucine biosynthesis</keyword>
<reference evidence="14 15" key="1">
    <citation type="journal article" date="2015" name="J. Biotechnol.">
        <title>Complete genome sequence of a malodorant-producing acetogen, Clostridium scatologenes ATCC 25775(T).</title>
        <authorList>
            <person name="Zhu Z."/>
            <person name="Guo T."/>
            <person name="Zheng H."/>
            <person name="Song T."/>
            <person name="Ouyang P."/>
            <person name="Xie J."/>
        </authorList>
    </citation>
    <scope>NUCLEOTIDE SEQUENCE [LARGE SCALE GENOMIC DNA]</scope>
    <source>
        <strain evidence="14 15">ATCC 25775</strain>
    </source>
</reference>
<dbReference type="Gene3D" id="1.10.238.260">
    <property type="match status" value="1"/>
</dbReference>
<dbReference type="Pfam" id="PF00682">
    <property type="entry name" value="HMGL-like"/>
    <property type="match status" value="1"/>
</dbReference>
<feature type="binding site" evidence="12">
    <location>
        <position position="204"/>
    </location>
    <ligand>
        <name>Mn(2+)</name>
        <dbReference type="ChEBI" id="CHEBI:29035"/>
    </ligand>
</feature>
<keyword evidence="8 12" id="KW-0808">Transferase</keyword>
<evidence type="ECO:0000256" key="10">
    <source>
        <dbReference type="ARBA" id="ARBA00023211"/>
    </source>
</evidence>
<evidence type="ECO:0000313" key="15">
    <source>
        <dbReference type="Proteomes" id="UP000033115"/>
    </source>
</evidence>
<comment type="similarity">
    <text evidence="2 12">Belongs to the alpha-IPM synthase/homocitrate synthase family. LeuA type 1 subfamily.</text>
</comment>
<keyword evidence="11 12" id="KW-0100">Branched-chain amino acid biosynthesis</keyword>
<dbReference type="InterPro" id="IPR013709">
    <property type="entry name" value="2-isopropylmalate_synth_dimer"/>
</dbReference>
<dbReference type="NCBIfam" id="NF002086">
    <property type="entry name" value="PRK00915.1-3"/>
    <property type="match status" value="1"/>
</dbReference>
<dbReference type="NCBIfam" id="NF002088">
    <property type="entry name" value="PRK00915.1-5"/>
    <property type="match status" value="1"/>
</dbReference>
<dbReference type="InterPro" id="IPR000891">
    <property type="entry name" value="PYR_CT"/>
</dbReference>
<dbReference type="FunFam" id="3.20.20.70:FF:000010">
    <property type="entry name" value="2-isopropylmalate synthase"/>
    <property type="match status" value="1"/>
</dbReference>
<dbReference type="Proteomes" id="UP000033115">
    <property type="component" value="Chromosome"/>
</dbReference>
<dbReference type="STRING" id="1548.CSCA_1710"/>
<sequence>MDKKIYIFDTTLRDGEQTPGVSLNLQEKLEIAKQLEKLGVDVIEAGFPLASKGDFEAVKAIARNVKGPVIVGLARTSKKDIDRAWEALKYAEKPRIHTFIATSDLHMEHKLKMKPDEVLNTAIEMVKYAKSLCPSVEFSPEDGTRTRPEFLYKVLEAVIDAGADILNIPDTVGYSTPNEYGAFIKGIKENVPNIEKAIISVHCHNDLGLAVANSLAAIENGATQIECAVNGLGERAGNAALEEIVMAIKTRSDNFNCYTDIATEQISKTSNLVSHMTGVEVQHNKAIVGANAFAHESGIHQHGVLNCRETYEIMTPESVGLKKNSIVLGKHSGRHAFEERLKELGYANLSSDKINEAFIKFKDLADKKKSVSDEDIEALVIQEAFQIPELFKLEYFQISSGNSTLATSTVKLGFEDKKLEEASLGDGPVDATFKAIEKAIGIDVILKNYFLKAIGSGKDALGEVTLKIEKDNRIYSGKGISTDVIESSAKAFINAINKMHYEMNYDVIEVKQVQ</sequence>
<evidence type="ECO:0000256" key="2">
    <source>
        <dbReference type="ARBA" id="ARBA00009396"/>
    </source>
</evidence>
<dbReference type="GO" id="GO:0009098">
    <property type="term" value="P:L-leucine biosynthetic process"/>
    <property type="evidence" value="ECO:0007669"/>
    <property type="project" value="UniProtKB-UniRule"/>
</dbReference>
<evidence type="ECO:0000256" key="12">
    <source>
        <dbReference type="HAMAP-Rule" id="MF_01025"/>
    </source>
</evidence>
<dbReference type="PROSITE" id="PS00815">
    <property type="entry name" value="AIPM_HOMOCIT_SYNTH_1"/>
    <property type="match status" value="1"/>
</dbReference>
<dbReference type="Gene3D" id="3.20.20.70">
    <property type="entry name" value="Aldolase class I"/>
    <property type="match status" value="1"/>
</dbReference>
<evidence type="ECO:0000256" key="1">
    <source>
        <dbReference type="ARBA" id="ARBA00004689"/>
    </source>
</evidence>
<dbReference type="InterPro" id="IPR036230">
    <property type="entry name" value="LeuA_allosteric_dom_sf"/>
</dbReference>
<dbReference type="FunFam" id="1.10.238.260:FF:000001">
    <property type="entry name" value="2-isopropylmalate synthase"/>
    <property type="match status" value="1"/>
</dbReference>
<comment type="pathway">
    <text evidence="1 12">Amino-acid biosynthesis; L-leucine biosynthesis; L-leucine from 3-methyl-2-oxobutanoate: step 1/4.</text>
</comment>
<evidence type="ECO:0000256" key="7">
    <source>
        <dbReference type="ARBA" id="ARBA00022605"/>
    </source>
</evidence>
<evidence type="ECO:0000256" key="4">
    <source>
        <dbReference type="ARBA" id="ARBA00018198"/>
    </source>
</evidence>
<feature type="binding site" evidence="12">
    <location>
        <position position="14"/>
    </location>
    <ligand>
        <name>Mn(2+)</name>
        <dbReference type="ChEBI" id="CHEBI:29035"/>
    </ligand>
</feature>
<feature type="domain" description="Pyruvate carboxyltransferase" evidence="13">
    <location>
        <begin position="5"/>
        <end position="267"/>
    </location>
</feature>
<dbReference type="InterPro" id="IPR050073">
    <property type="entry name" value="2-IPM_HCS-like"/>
</dbReference>
<dbReference type="GO" id="GO:0003985">
    <property type="term" value="F:acetyl-CoA C-acetyltransferase activity"/>
    <property type="evidence" value="ECO:0007669"/>
    <property type="project" value="UniProtKB-UniRule"/>
</dbReference>
<comment type="cofactor">
    <cofactor evidence="12">
        <name>Mn(2+)</name>
        <dbReference type="ChEBI" id="CHEBI:29035"/>
    </cofactor>
</comment>
<dbReference type="InterPro" id="IPR002034">
    <property type="entry name" value="AIPM/Hcit_synth_CS"/>
</dbReference>
<evidence type="ECO:0000256" key="3">
    <source>
        <dbReference type="ARBA" id="ARBA00012973"/>
    </source>
</evidence>
<organism evidence="14 15">
    <name type="scientific">Clostridium scatologenes</name>
    <dbReference type="NCBI Taxonomy" id="1548"/>
    <lineage>
        <taxon>Bacteria</taxon>
        <taxon>Bacillati</taxon>
        <taxon>Bacillota</taxon>
        <taxon>Clostridia</taxon>
        <taxon>Eubacteriales</taxon>
        <taxon>Clostridiaceae</taxon>
        <taxon>Clostridium</taxon>
    </lineage>
</organism>
<dbReference type="GO" id="GO:0005737">
    <property type="term" value="C:cytoplasm"/>
    <property type="evidence" value="ECO:0007669"/>
    <property type="project" value="UniProtKB-UniRule"/>
</dbReference>
<dbReference type="NCBIfam" id="NF002085">
    <property type="entry name" value="PRK00915.1-2"/>
    <property type="match status" value="1"/>
</dbReference>
<dbReference type="PANTHER" id="PTHR10277:SF9">
    <property type="entry name" value="2-ISOPROPYLMALATE SYNTHASE 1, CHLOROPLASTIC-RELATED"/>
    <property type="match status" value="1"/>
</dbReference>
<keyword evidence="15" id="KW-1185">Reference proteome</keyword>
<dbReference type="SMART" id="SM00917">
    <property type="entry name" value="LeuA_dimer"/>
    <property type="match status" value="1"/>
</dbReference>
<proteinExistence type="inferred from homology"/>
<dbReference type="PROSITE" id="PS50991">
    <property type="entry name" value="PYR_CT"/>
    <property type="match status" value="1"/>
</dbReference>
<keyword evidence="9 12" id="KW-0479">Metal-binding</keyword>
<evidence type="ECO:0000256" key="9">
    <source>
        <dbReference type="ARBA" id="ARBA00022723"/>
    </source>
</evidence>
<comment type="subunit">
    <text evidence="12">Homodimer.</text>
</comment>
<keyword evidence="7 12" id="KW-0028">Amino-acid biosynthesis</keyword>
<dbReference type="SUPFAM" id="SSF110921">
    <property type="entry name" value="2-isopropylmalate synthase LeuA, allosteric (dimerisation) domain"/>
    <property type="match status" value="1"/>
</dbReference>
<gene>
    <name evidence="12" type="primary">leuA</name>
    <name evidence="14" type="ORF">CSCA_1710</name>
</gene>
<dbReference type="KEGG" id="csq:CSCA_1710"/>
<evidence type="ECO:0000256" key="8">
    <source>
        <dbReference type="ARBA" id="ARBA00022679"/>
    </source>
</evidence>
<dbReference type="UniPathway" id="UPA00048">
    <property type="reaction ID" value="UER00070"/>
</dbReference>
<evidence type="ECO:0000256" key="5">
    <source>
        <dbReference type="ARBA" id="ARBA00022430"/>
    </source>
</evidence>
<name>A0A0E3JN42_CLOSL</name>
<accession>A0A0E3JN42</accession>
<dbReference type="InterPro" id="IPR005671">
    <property type="entry name" value="LeuA_bact_synth"/>
</dbReference>
<dbReference type="GO" id="GO:0030145">
    <property type="term" value="F:manganese ion binding"/>
    <property type="evidence" value="ECO:0007669"/>
    <property type="project" value="UniProtKB-UniRule"/>
</dbReference>
<dbReference type="InterPro" id="IPR054691">
    <property type="entry name" value="LeuA/HCS_post-cat"/>
</dbReference>
<dbReference type="NCBIfam" id="NF002087">
    <property type="entry name" value="PRK00915.1-4"/>
    <property type="match status" value="1"/>
</dbReference>
<dbReference type="NCBIfam" id="TIGR00973">
    <property type="entry name" value="leuA_bact"/>
    <property type="match status" value="1"/>
</dbReference>